<feature type="domain" description="N-acetyltransferase" evidence="12">
    <location>
        <begin position="88"/>
        <end position="263"/>
    </location>
</feature>
<comment type="catalytic activity">
    <reaction evidence="10">
        <text>N-terminal L-methionyl-[transmembrane protein] + acetyl-CoA = N-terminal N(alpha)-acetyl-L-methionyl-[transmembrane protein] + CoA + H(+)</text>
        <dbReference type="Rhea" id="RHEA:50604"/>
        <dbReference type="Rhea" id="RHEA-COMP:12745"/>
        <dbReference type="Rhea" id="RHEA-COMP:12746"/>
        <dbReference type="ChEBI" id="CHEBI:15378"/>
        <dbReference type="ChEBI" id="CHEBI:57287"/>
        <dbReference type="ChEBI" id="CHEBI:57288"/>
        <dbReference type="ChEBI" id="CHEBI:64731"/>
        <dbReference type="ChEBI" id="CHEBI:133414"/>
        <dbReference type="EC" id="2.3.1.259"/>
    </reaction>
</comment>
<evidence type="ECO:0000256" key="10">
    <source>
        <dbReference type="ARBA" id="ARBA00048848"/>
    </source>
</evidence>
<evidence type="ECO:0000256" key="2">
    <source>
        <dbReference type="ARBA" id="ARBA00022679"/>
    </source>
</evidence>
<dbReference type="GO" id="GO:0007059">
    <property type="term" value="P:chromosome segregation"/>
    <property type="evidence" value="ECO:0000318"/>
    <property type="project" value="GO_Central"/>
</dbReference>
<accession>A0A1Y1HSY1</accession>
<dbReference type="Gene3D" id="3.40.630.30">
    <property type="match status" value="1"/>
</dbReference>
<keyword evidence="14" id="KW-1185">Reference proteome</keyword>
<dbReference type="InterPro" id="IPR016181">
    <property type="entry name" value="Acyl_CoA_acyltransferase"/>
</dbReference>
<evidence type="ECO:0000256" key="1">
    <source>
        <dbReference type="ARBA" id="ARBA00013184"/>
    </source>
</evidence>
<keyword evidence="4" id="KW-0156">Chromatin regulator</keyword>
<dbReference type="GO" id="GO:0000139">
    <property type="term" value="C:Golgi membrane"/>
    <property type="evidence" value="ECO:0000318"/>
    <property type="project" value="GO_Central"/>
</dbReference>
<dbReference type="SUPFAM" id="SSF55729">
    <property type="entry name" value="Acyl-CoA N-acyltransferases (Nat)"/>
    <property type="match status" value="1"/>
</dbReference>
<dbReference type="InterPro" id="IPR045141">
    <property type="entry name" value="NAA60-like"/>
</dbReference>
<protein>
    <recommendedName>
        <fullName evidence="8">N-alpha-acetyltransferase 60</fullName>
        <ecNumber evidence="7">2.3.1.259</ecNumber>
        <ecNumber evidence="1">2.3.1.48</ecNumber>
    </recommendedName>
</protein>
<dbReference type="EC" id="2.3.1.259" evidence="7"/>
<dbReference type="FunFam" id="3.40.630.30:FF:000041">
    <property type="entry name" value="Histone acetyltransferase MCC1 isoform A"/>
    <property type="match status" value="1"/>
</dbReference>
<dbReference type="GO" id="GO:0120518">
    <property type="term" value="F:protein N-terminal-methionine acetyltransferase activity"/>
    <property type="evidence" value="ECO:0007669"/>
    <property type="project" value="UniProtKB-EC"/>
</dbReference>
<keyword evidence="5" id="KW-0012">Acyltransferase</keyword>
<dbReference type="GO" id="GO:0004402">
    <property type="term" value="F:histone acetyltransferase activity"/>
    <property type="evidence" value="ECO:0000318"/>
    <property type="project" value="GO_Central"/>
</dbReference>
<evidence type="ECO:0000256" key="5">
    <source>
        <dbReference type="ARBA" id="ARBA00023315"/>
    </source>
</evidence>
<proteinExistence type="inferred from homology"/>
<dbReference type="STRING" id="105231.A0A1Y1HSY1"/>
<evidence type="ECO:0000256" key="9">
    <source>
        <dbReference type="ARBA" id="ARBA00048017"/>
    </source>
</evidence>
<evidence type="ECO:0000313" key="14">
    <source>
        <dbReference type="Proteomes" id="UP000054558"/>
    </source>
</evidence>
<feature type="region of interest" description="Disordered" evidence="11">
    <location>
        <begin position="1"/>
        <end position="28"/>
    </location>
</feature>
<dbReference type="OMA" id="FMENSSM"/>
<keyword evidence="3" id="KW-0159">Chromosome partition</keyword>
<dbReference type="PROSITE" id="PS51186">
    <property type="entry name" value="GNAT"/>
    <property type="match status" value="1"/>
</dbReference>
<evidence type="ECO:0000256" key="6">
    <source>
        <dbReference type="ARBA" id="ARBA00025774"/>
    </source>
</evidence>
<dbReference type="OrthoDB" id="47374at2759"/>
<evidence type="ECO:0000256" key="11">
    <source>
        <dbReference type="SAM" id="MobiDB-lite"/>
    </source>
</evidence>
<dbReference type="EMBL" id="DF236970">
    <property type="protein sequence ID" value="GAQ78938.1"/>
    <property type="molecule type" value="Genomic_DNA"/>
</dbReference>
<evidence type="ECO:0000313" key="13">
    <source>
        <dbReference type="EMBL" id="GAQ78938.1"/>
    </source>
</evidence>
<feature type="compositionally biased region" description="Low complexity" evidence="11">
    <location>
        <begin position="1"/>
        <end position="18"/>
    </location>
</feature>
<comment type="catalytic activity">
    <reaction evidence="9">
        <text>L-lysyl-[protein] + acetyl-CoA = N(6)-acetyl-L-lysyl-[protein] + CoA + H(+)</text>
        <dbReference type="Rhea" id="RHEA:45948"/>
        <dbReference type="Rhea" id="RHEA-COMP:9752"/>
        <dbReference type="Rhea" id="RHEA-COMP:10731"/>
        <dbReference type="ChEBI" id="CHEBI:15378"/>
        <dbReference type="ChEBI" id="CHEBI:29969"/>
        <dbReference type="ChEBI" id="CHEBI:57287"/>
        <dbReference type="ChEBI" id="CHEBI:57288"/>
        <dbReference type="ChEBI" id="CHEBI:61930"/>
        <dbReference type="EC" id="2.3.1.48"/>
    </reaction>
</comment>
<evidence type="ECO:0000256" key="8">
    <source>
        <dbReference type="ARBA" id="ARBA00026144"/>
    </source>
</evidence>
<dbReference type="PANTHER" id="PTHR14744">
    <property type="entry name" value="N-ALPHA-ACETYLTRANSFERASE 60"/>
    <property type="match status" value="1"/>
</dbReference>
<evidence type="ECO:0000256" key="3">
    <source>
        <dbReference type="ARBA" id="ARBA00022829"/>
    </source>
</evidence>
<dbReference type="InterPro" id="IPR000182">
    <property type="entry name" value="GNAT_dom"/>
</dbReference>
<reference evidence="13 14" key="1">
    <citation type="journal article" date="2014" name="Nat. Commun.">
        <title>Klebsormidium flaccidum genome reveals primary factors for plant terrestrial adaptation.</title>
        <authorList>
            <person name="Hori K."/>
            <person name="Maruyama F."/>
            <person name="Fujisawa T."/>
            <person name="Togashi T."/>
            <person name="Yamamoto N."/>
            <person name="Seo M."/>
            <person name="Sato S."/>
            <person name="Yamada T."/>
            <person name="Mori H."/>
            <person name="Tajima N."/>
            <person name="Moriyama T."/>
            <person name="Ikeuchi M."/>
            <person name="Watanabe M."/>
            <person name="Wada H."/>
            <person name="Kobayashi K."/>
            <person name="Saito M."/>
            <person name="Masuda T."/>
            <person name="Sasaki-Sekimoto Y."/>
            <person name="Mashiguchi K."/>
            <person name="Awai K."/>
            <person name="Shimojima M."/>
            <person name="Masuda S."/>
            <person name="Iwai M."/>
            <person name="Nobusawa T."/>
            <person name="Narise T."/>
            <person name="Kondo S."/>
            <person name="Saito H."/>
            <person name="Sato R."/>
            <person name="Murakawa M."/>
            <person name="Ihara Y."/>
            <person name="Oshima-Yamada Y."/>
            <person name="Ohtaka K."/>
            <person name="Satoh M."/>
            <person name="Sonobe K."/>
            <person name="Ishii M."/>
            <person name="Ohtani R."/>
            <person name="Kanamori-Sato M."/>
            <person name="Honoki R."/>
            <person name="Miyazaki D."/>
            <person name="Mochizuki H."/>
            <person name="Umetsu J."/>
            <person name="Higashi K."/>
            <person name="Shibata D."/>
            <person name="Kamiya Y."/>
            <person name="Sato N."/>
            <person name="Nakamura Y."/>
            <person name="Tabata S."/>
            <person name="Ida S."/>
            <person name="Kurokawa K."/>
            <person name="Ohta H."/>
        </authorList>
    </citation>
    <scope>NUCLEOTIDE SEQUENCE [LARGE SCALE GENOMIC DNA]</scope>
    <source>
        <strain evidence="13 14">NIES-2285</strain>
    </source>
</reference>
<dbReference type="AlphaFoldDB" id="A0A1Y1HSY1"/>
<dbReference type="Proteomes" id="UP000054558">
    <property type="component" value="Unassembled WGS sequence"/>
</dbReference>
<sequence length="330" mass="36315">MGPVIEQPAEAPQPEAAPSALQNQVHNSSETLIQARGQDHNAPNPGVPVSQSFSRESSFRNADSWREAQAFVQVSLTSGIRPHVPPSIGYRALWPSDLGTLQAMHEALFPIKYEADFFNNAVTGRGIISWAAVDRSRGGTETGQLIGFVTAKVVTSGDPEVQESDILAFELKNANQTMIYILTLGIAKPYRNLGIASTLIWQVIQHASAAPLCKAVFLHVIDYNTSGIMFYKRNGFQCIRRLASFYQINSQFYDAFLYVYYVNGGSPPYSPLGLFMLAGSYLKSLCVNVGSYILDLRNSVGDKRSKWRVFCGPFNSRSLVRQLPSAHASV</sequence>
<gene>
    <name evidence="13" type="ORF">KFL_000210240</name>
</gene>
<keyword evidence="2" id="KW-0808">Transferase</keyword>
<name>A0A1Y1HSY1_KLENI</name>
<evidence type="ECO:0000256" key="4">
    <source>
        <dbReference type="ARBA" id="ARBA00022853"/>
    </source>
</evidence>
<dbReference type="GO" id="GO:0004596">
    <property type="term" value="F:protein-N-terminal amino-acid acetyltransferase activity"/>
    <property type="evidence" value="ECO:0000318"/>
    <property type="project" value="GO_Central"/>
</dbReference>
<dbReference type="CDD" id="cd04301">
    <property type="entry name" value="NAT_SF"/>
    <property type="match status" value="1"/>
</dbReference>
<organism evidence="13 14">
    <name type="scientific">Klebsormidium nitens</name>
    <name type="common">Green alga</name>
    <name type="synonym">Ulothrix nitens</name>
    <dbReference type="NCBI Taxonomy" id="105231"/>
    <lineage>
        <taxon>Eukaryota</taxon>
        <taxon>Viridiplantae</taxon>
        <taxon>Streptophyta</taxon>
        <taxon>Klebsormidiophyceae</taxon>
        <taxon>Klebsormidiales</taxon>
        <taxon>Klebsormidiaceae</taxon>
        <taxon>Klebsormidium</taxon>
    </lineage>
</organism>
<comment type="similarity">
    <text evidence="6">Belongs to the acetyltransferase family. NAA60 subfamily.</text>
</comment>
<evidence type="ECO:0000259" key="12">
    <source>
        <dbReference type="PROSITE" id="PS51186"/>
    </source>
</evidence>
<dbReference type="PANTHER" id="PTHR14744:SF15">
    <property type="entry name" value="N-ALPHA-ACETYLTRANSFERASE 60"/>
    <property type="match status" value="1"/>
</dbReference>
<dbReference type="Pfam" id="PF00583">
    <property type="entry name" value="Acetyltransf_1"/>
    <property type="match status" value="1"/>
</dbReference>
<dbReference type="EC" id="2.3.1.48" evidence="1"/>
<evidence type="ECO:0000256" key="7">
    <source>
        <dbReference type="ARBA" id="ARBA00026111"/>
    </source>
</evidence>